<dbReference type="InterPro" id="IPR035892">
    <property type="entry name" value="C2_domain_sf"/>
</dbReference>
<dbReference type="CDD" id="cd04051">
    <property type="entry name" value="C2_SRC2_like"/>
    <property type="match status" value="1"/>
</dbReference>
<dbReference type="OrthoDB" id="1909968at2759"/>
<dbReference type="PANTHER" id="PTHR32246">
    <property type="entry name" value="INGRESSION PROTEIN FIC1"/>
    <property type="match status" value="1"/>
</dbReference>
<dbReference type="eggNOG" id="ENOG502QV3A">
    <property type="taxonomic scope" value="Eukaryota"/>
</dbReference>
<keyword evidence="4" id="KW-1185">Reference proteome</keyword>
<feature type="compositionally biased region" description="Polar residues" evidence="1">
    <location>
        <begin position="178"/>
        <end position="190"/>
    </location>
</feature>
<sequence length="266" mass="29318">MMKKEDGEMSPVLEINLISAQGLKPSSGSSRPVHTYALIWIDSTTKLRTGVDKVGGENPTWNDRFLFRVTPEFLSGDTSGIYVEIYTVGRIRDSLIGTVRLLIGNFLDVRAKTPSFTALQIRRPSGRFHGVLNVGATVISGADFAIALSNRSAIAYRDLMGESFKRRVRRKDRRSESENFTEGSRENSLAESVDFSDGDESWTSSSSTASTALRDFNGIRELVGPKALKASQCSGFLCGLLFQRAIQPCPSDEKLEDFGGSQEMER</sequence>
<dbReference type="SMART" id="SM00239">
    <property type="entry name" value="C2"/>
    <property type="match status" value="1"/>
</dbReference>
<dbReference type="Gene3D" id="2.60.40.150">
    <property type="entry name" value="C2 domain"/>
    <property type="match status" value="1"/>
</dbReference>
<reference evidence="4" key="1">
    <citation type="submission" date="2013-01" db="EMBL/GenBank/DDBJ databases">
        <title>Draft Genome Sequence of a Mulberry Tree, Morus notabilis C.K. Schneid.</title>
        <authorList>
            <person name="He N."/>
            <person name="Zhao S."/>
        </authorList>
    </citation>
    <scope>NUCLEOTIDE SEQUENCE</scope>
</reference>
<dbReference type="EMBL" id="KE344072">
    <property type="protein sequence ID" value="EXB52712.1"/>
    <property type="molecule type" value="Genomic_DNA"/>
</dbReference>
<dbReference type="AlphaFoldDB" id="W9QS68"/>
<dbReference type="InterPro" id="IPR044750">
    <property type="entry name" value="C2_SRC2/BAP"/>
</dbReference>
<dbReference type="PANTHER" id="PTHR32246:SF69">
    <property type="entry name" value="CALCIUM-DEPENDENT LIPID-BINDING (CALB DOMAIN) FAMILY PROTEIN"/>
    <property type="match status" value="1"/>
</dbReference>
<dbReference type="Pfam" id="PF00168">
    <property type="entry name" value="C2"/>
    <property type="match status" value="1"/>
</dbReference>
<evidence type="ECO:0000256" key="1">
    <source>
        <dbReference type="SAM" id="MobiDB-lite"/>
    </source>
</evidence>
<dbReference type="PROSITE" id="PS50004">
    <property type="entry name" value="C2"/>
    <property type="match status" value="1"/>
</dbReference>
<name>W9QS68_9ROSA</name>
<dbReference type="Proteomes" id="UP000030645">
    <property type="component" value="Unassembled WGS sequence"/>
</dbReference>
<evidence type="ECO:0000259" key="2">
    <source>
        <dbReference type="PROSITE" id="PS50004"/>
    </source>
</evidence>
<dbReference type="STRING" id="981085.W9QS68"/>
<dbReference type="GO" id="GO:0006952">
    <property type="term" value="P:defense response"/>
    <property type="evidence" value="ECO:0007669"/>
    <property type="project" value="InterPro"/>
</dbReference>
<proteinExistence type="predicted"/>
<accession>W9QS68</accession>
<evidence type="ECO:0000313" key="3">
    <source>
        <dbReference type="EMBL" id="EXB52712.1"/>
    </source>
</evidence>
<protein>
    <recommendedName>
        <fullName evidence="2">C2 domain-containing protein</fullName>
    </recommendedName>
</protein>
<feature type="region of interest" description="Disordered" evidence="1">
    <location>
        <begin position="170"/>
        <end position="207"/>
    </location>
</feature>
<dbReference type="SUPFAM" id="SSF49562">
    <property type="entry name" value="C2 domain (Calcium/lipid-binding domain, CaLB)"/>
    <property type="match status" value="1"/>
</dbReference>
<dbReference type="InterPro" id="IPR000008">
    <property type="entry name" value="C2_dom"/>
</dbReference>
<gene>
    <name evidence="3" type="ORF">L484_022489</name>
</gene>
<evidence type="ECO:0000313" key="4">
    <source>
        <dbReference type="Proteomes" id="UP000030645"/>
    </source>
</evidence>
<feature type="domain" description="C2" evidence="2">
    <location>
        <begin position="1"/>
        <end position="116"/>
    </location>
</feature>
<dbReference type="KEGG" id="mnt:21405303"/>
<organism evidence="3 4">
    <name type="scientific">Morus notabilis</name>
    <dbReference type="NCBI Taxonomy" id="981085"/>
    <lineage>
        <taxon>Eukaryota</taxon>
        <taxon>Viridiplantae</taxon>
        <taxon>Streptophyta</taxon>
        <taxon>Embryophyta</taxon>
        <taxon>Tracheophyta</taxon>
        <taxon>Spermatophyta</taxon>
        <taxon>Magnoliopsida</taxon>
        <taxon>eudicotyledons</taxon>
        <taxon>Gunneridae</taxon>
        <taxon>Pentapetalae</taxon>
        <taxon>rosids</taxon>
        <taxon>fabids</taxon>
        <taxon>Rosales</taxon>
        <taxon>Moraceae</taxon>
        <taxon>Moreae</taxon>
        <taxon>Morus</taxon>
    </lineage>
</organism>